<proteinExistence type="predicted"/>
<gene>
    <name evidence="2" type="ORF">QYT958_LOCUS21992</name>
</gene>
<evidence type="ECO:0000313" key="3">
    <source>
        <dbReference type="Proteomes" id="UP000663848"/>
    </source>
</evidence>
<reference evidence="2" key="1">
    <citation type="submission" date="2021-02" db="EMBL/GenBank/DDBJ databases">
        <authorList>
            <person name="Nowell W R."/>
        </authorList>
    </citation>
    <scope>NUCLEOTIDE SEQUENCE</scope>
</reference>
<dbReference type="Proteomes" id="UP000663848">
    <property type="component" value="Unassembled WGS sequence"/>
</dbReference>
<comment type="caution">
    <text evidence="2">The sequence shown here is derived from an EMBL/GenBank/DDBJ whole genome shotgun (WGS) entry which is preliminary data.</text>
</comment>
<dbReference type="AlphaFoldDB" id="A0A821MGQ2"/>
<feature type="transmembrane region" description="Helical" evidence="1">
    <location>
        <begin position="31"/>
        <end position="50"/>
    </location>
</feature>
<organism evidence="2 3">
    <name type="scientific">Rotaria socialis</name>
    <dbReference type="NCBI Taxonomy" id="392032"/>
    <lineage>
        <taxon>Eukaryota</taxon>
        <taxon>Metazoa</taxon>
        <taxon>Spiralia</taxon>
        <taxon>Gnathifera</taxon>
        <taxon>Rotifera</taxon>
        <taxon>Eurotatoria</taxon>
        <taxon>Bdelloidea</taxon>
        <taxon>Philodinida</taxon>
        <taxon>Philodinidae</taxon>
        <taxon>Rotaria</taxon>
    </lineage>
</organism>
<keyword evidence="1" id="KW-0472">Membrane</keyword>
<name>A0A821MGQ2_9BILA</name>
<protein>
    <submittedName>
        <fullName evidence="2">Uncharacterized protein</fullName>
    </submittedName>
</protein>
<sequence>MATIEKNQKKLAKERDLLRSMMNKVTPQSGTVLMAFAVFFAVVFGIWAPATNKSGIDDRSLSLENSFIPSNNYQSAFATQKSLFEQQESTPSNYVSDKFKSRVLLSIDETDNHHYGPYLPSKNEYQSSFRRESAAPGYTYSHTVEKYMNKKLNSEKSIEEAHDNNFKQTLADESSSLDYIQEPAHKKRKANYHMSENFIVVEETNEEMDAVLNESKQVKIIRVERTIPAFGNDSLKLAHQTIDK</sequence>
<evidence type="ECO:0000256" key="1">
    <source>
        <dbReference type="SAM" id="Phobius"/>
    </source>
</evidence>
<keyword evidence="1" id="KW-0812">Transmembrane</keyword>
<keyword evidence="1" id="KW-1133">Transmembrane helix</keyword>
<dbReference type="EMBL" id="CAJOBR010004118">
    <property type="protein sequence ID" value="CAF4767838.1"/>
    <property type="molecule type" value="Genomic_DNA"/>
</dbReference>
<evidence type="ECO:0000313" key="2">
    <source>
        <dbReference type="EMBL" id="CAF4767838.1"/>
    </source>
</evidence>
<accession>A0A821MGQ2</accession>